<feature type="transmembrane region" description="Helical" evidence="7">
    <location>
        <begin position="113"/>
        <end position="131"/>
    </location>
</feature>
<evidence type="ECO:0000313" key="8">
    <source>
        <dbReference type="EMBL" id="CAC5394034.1"/>
    </source>
</evidence>
<evidence type="ECO:0000256" key="4">
    <source>
        <dbReference type="ARBA" id="ARBA00022989"/>
    </source>
</evidence>
<dbReference type="InterPro" id="IPR037185">
    <property type="entry name" value="EmrE-like"/>
</dbReference>
<protein>
    <submittedName>
        <fullName evidence="8">Transmembrane protein 144</fullName>
    </submittedName>
</protein>
<comment type="subcellular location">
    <subcellularLocation>
        <location evidence="1">Membrane</location>
        <topology evidence="1">Multi-pass membrane protein</topology>
    </subcellularLocation>
</comment>
<feature type="transmembrane region" description="Helical" evidence="7">
    <location>
        <begin position="176"/>
        <end position="194"/>
    </location>
</feature>
<dbReference type="AlphaFoldDB" id="A0A6J8CG86"/>
<feature type="compositionally biased region" description="Basic and acidic residues" evidence="6">
    <location>
        <begin position="229"/>
        <end position="239"/>
    </location>
</feature>
<feature type="transmembrane region" description="Helical" evidence="7">
    <location>
        <begin position="358"/>
        <end position="378"/>
    </location>
</feature>
<feature type="compositionally biased region" description="Polar residues" evidence="6">
    <location>
        <begin position="218"/>
        <end position="228"/>
    </location>
</feature>
<dbReference type="Proteomes" id="UP000507470">
    <property type="component" value="Unassembled WGS sequence"/>
</dbReference>
<keyword evidence="4 7" id="KW-1133">Transmembrane helix</keyword>
<dbReference type="OrthoDB" id="426527at2759"/>
<feature type="transmembrane region" description="Helical" evidence="7">
    <location>
        <begin position="138"/>
        <end position="156"/>
    </location>
</feature>
<feature type="transmembrane region" description="Helical" evidence="7">
    <location>
        <begin position="390"/>
        <end position="409"/>
    </location>
</feature>
<dbReference type="InterPro" id="IPR012435">
    <property type="entry name" value="TMEM144"/>
</dbReference>
<dbReference type="GO" id="GO:0015144">
    <property type="term" value="F:carbohydrate transmembrane transporter activity"/>
    <property type="evidence" value="ECO:0007669"/>
    <property type="project" value="InterPro"/>
</dbReference>
<feature type="transmembrane region" description="Helical" evidence="7">
    <location>
        <begin position="88"/>
        <end position="107"/>
    </location>
</feature>
<feature type="transmembrane region" description="Helical" evidence="7">
    <location>
        <begin position="298"/>
        <end position="320"/>
    </location>
</feature>
<dbReference type="PANTHER" id="PTHR16119">
    <property type="entry name" value="TRANSMEMBRANE PROTEIN 144"/>
    <property type="match status" value="1"/>
</dbReference>
<keyword evidence="3 7" id="KW-0812">Transmembrane</keyword>
<evidence type="ECO:0000313" key="9">
    <source>
        <dbReference type="Proteomes" id="UP000507470"/>
    </source>
</evidence>
<feature type="transmembrane region" description="Helical" evidence="7">
    <location>
        <begin position="58"/>
        <end position="76"/>
    </location>
</feature>
<keyword evidence="9" id="KW-1185">Reference proteome</keyword>
<name>A0A6J8CG86_MYTCO</name>
<feature type="region of interest" description="Disordered" evidence="6">
    <location>
        <begin position="216"/>
        <end position="239"/>
    </location>
</feature>
<proteinExistence type="inferred from homology"/>
<keyword evidence="5 7" id="KW-0472">Membrane</keyword>
<feature type="transmembrane region" description="Helical" evidence="7">
    <location>
        <begin position="332"/>
        <end position="352"/>
    </location>
</feature>
<dbReference type="EMBL" id="CACVKT020005249">
    <property type="protein sequence ID" value="CAC5394034.1"/>
    <property type="molecule type" value="Genomic_DNA"/>
</dbReference>
<dbReference type="InterPro" id="IPR010651">
    <property type="entry name" value="Sugar_transport"/>
</dbReference>
<dbReference type="Pfam" id="PF07857">
    <property type="entry name" value="TMEM144"/>
    <property type="match status" value="1"/>
</dbReference>
<dbReference type="PANTHER" id="PTHR16119:SF17">
    <property type="entry name" value="TRANSMEMBRANE PROTEIN 144"/>
    <property type="match status" value="1"/>
</dbReference>
<dbReference type="GO" id="GO:0016020">
    <property type="term" value="C:membrane"/>
    <property type="evidence" value="ECO:0007669"/>
    <property type="project" value="UniProtKB-SubCell"/>
</dbReference>
<sequence length="412" mass="44965">MEHVTSDTITNYTTNLTTFNHSQNITSWQSTHVPMTSWTNSTDFQTTVVPSQGEIPEYWGFIAAGIAILFYGSNFVPVKQYETGDGMFFQWIMCSGAMLAGIVVQLIRNQPPFFPMAMIGGVVWEIGNICVVPIVKTVGLGLGLCIWSMVNLLSGWSTGRFGFFGVTKAVPNNKAMNYAGVALCVASAVVFSLIKNDVTPAETENEPLVSEILPHTYGSKSNEPSYQSKNDKDKTINMDGQSDEKSFIDRLSPGMQRILGLVLCIFSGAMYGQMFTGATYVQDHPGLYPGATLNGLDYVFADFCGLYITSTVFFVIYIIFMKNKPKIYPKVILPGLISGVMWSIGTSCWFVANRSLSIPVAFPIVTTGPSIVASLWGVIVFKEIQGTRNLLILFLGFGIAITGAILAGVSRH</sequence>
<dbReference type="SUPFAM" id="SSF103481">
    <property type="entry name" value="Multidrug resistance efflux transporter EmrE"/>
    <property type="match status" value="1"/>
</dbReference>
<evidence type="ECO:0000256" key="5">
    <source>
        <dbReference type="ARBA" id="ARBA00023136"/>
    </source>
</evidence>
<accession>A0A6J8CG86</accession>
<evidence type="ECO:0000256" key="7">
    <source>
        <dbReference type="SAM" id="Phobius"/>
    </source>
</evidence>
<gene>
    <name evidence="8" type="ORF">MCOR_28837</name>
</gene>
<evidence type="ECO:0000256" key="3">
    <source>
        <dbReference type="ARBA" id="ARBA00022692"/>
    </source>
</evidence>
<evidence type="ECO:0000256" key="6">
    <source>
        <dbReference type="SAM" id="MobiDB-lite"/>
    </source>
</evidence>
<evidence type="ECO:0000256" key="2">
    <source>
        <dbReference type="ARBA" id="ARBA00005731"/>
    </source>
</evidence>
<feature type="transmembrane region" description="Helical" evidence="7">
    <location>
        <begin position="258"/>
        <end position="278"/>
    </location>
</feature>
<comment type="similarity">
    <text evidence="2">Belongs to the TMEM144 family.</text>
</comment>
<organism evidence="8 9">
    <name type="scientific">Mytilus coruscus</name>
    <name type="common">Sea mussel</name>
    <dbReference type="NCBI Taxonomy" id="42192"/>
    <lineage>
        <taxon>Eukaryota</taxon>
        <taxon>Metazoa</taxon>
        <taxon>Spiralia</taxon>
        <taxon>Lophotrochozoa</taxon>
        <taxon>Mollusca</taxon>
        <taxon>Bivalvia</taxon>
        <taxon>Autobranchia</taxon>
        <taxon>Pteriomorphia</taxon>
        <taxon>Mytilida</taxon>
        <taxon>Mytiloidea</taxon>
        <taxon>Mytilidae</taxon>
        <taxon>Mytilinae</taxon>
        <taxon>Mytilus</taxon>
    </lineage>
</organism>
<evidence type="ECO:0000256" key="1">
    <source>
        <dbReference type="ARBA" id="ARBA00004141"/>
    </source>
</evidence>
<reference evidence="8 9" key="1">
    <citation type="submission" date="2020-06" db="EMBL/GenBank/DDBJ databases">
        <authorList>
            <person name="Li R."/>
            <person name="Bekaert M."/>
        </authorList>
    </citation>
    <scope>NUCLEOTIDE SEQUENCE [LARGE SCALE GENOMIC DNA]</scope>
    <source>
        <strain evidence="9">wild</strain>
    </source>
</reference>